<keyword evidence="1" id="KW-1133">Transmembrane helix</keyword>
<keyword evidence="1" id="KW-0472">Membrane</keyword>
<sequence>MAQKRTLSKMERITRVVVWLMLIAMVGTLLIATIASLIGYLG</sequence>
<dbReference type="OrthoDB" id="2167602at2"/>
<feature type="transmembrane region" description="Helical" evidence="1">
    <location>
        <begin position="16"/>
        <end position="41"/>
    </location>
</feature>
<organism evidence="2 3">
    <name type="scientific">Granulicatella balaenopterae</name>
    <dbReference type="NCBI Taxonomy" id="137733"/>
    <lineage>
        <taxon>Bacteria</taxon>
        <taxon>Bacillati</taxon>
        <taxon>Bacillota</taxon>
        <taxon>Bacilli</taxon>
        <taxon>Lactobacillales</taxon>
        <taxon>Carnobacteriaceae</taxon>
        <taxon>Granulicatella</taxon>
    </lineage>
</organism>
<evidence type="ECO:0008006" key="4">
    <source>
        <dbReference type="Google" id="ProtNLM"/>
    </source>
</evidence>
<dbReference type="Proteomes" id="UP000198556">
    <property type="component" value="Unassembled WGS sequence"/>
</dbReference>
<proteinExistence type="predicted"/>
<dbReference type="AlphaFoldDB" id="A0A1H9N7H8"/>
<name>A0A1H9N7H8_9LACT</name>
<gene>
    <name evidence="2" type="ORF">SAMN05421767_1365</name>
</gene>
<evidence type="ECO:0000313" key="3">
    <source>
        <dbReference type="Proteomes" id="UP000198556"/>
    </source>
</evidence>
<dbReference type="EMBL" id="FOGF01000036">
    <property type="protein sequence ID" value="SER31872.1"/>
    <property type="molecule type" value="Genomic_DNA"/>
</dbReference>
<keyword evidence="1" id="KW-0812">Transmembrane</keyword>
<dbReference type="Pfam" id="PF13253">
    <property type="entry name" value="DUF4044"/>
    <property type="match status" value="1"/>
</dbReference>
<dbReference type="RefSeq" id="WP_089747424.1">
    <property type="nucleotide sequence ID" value="NZ_FOGF01000036.1"/>
</dbReference>
<evidence type="ECO:0000256" key="1">
    <source>
        <dbReference type="SAM" id="Phobius"/>
    </source>
</evidence>
<reference evidence="2 3" key="1">
    <citation type="submission" date="2016-10" db="EMBL/GenBank/DDBJ databases">
        <authorList>
            <person name="de Groot N.N."/>
        </authorList>
    </citation>
    <scope>NUCLEOTIDE SEQUENCE [LARGE SCALE GENOMIC DNA]</scope>
    <source>
        <strain evidence="2 3">DSM 15827</strain>
    </source>
</reference>
<protein>
    <recommendedName>
        <fullName evidence="4">DUF4044 domain-containing protein</fullName>
    </recommendedName>
</protein>
<evidence type="ECO:0000313" key="2">
    <source>
        <dbReference type="EMBL" id="SER31872.1"/>
    </source>
</evidence>
<dbReference type="InterPro" id="IPR025270">
    <property type="entry name" value="DUF4044"/>
</dbReference>
<accession>A0A1H9N7H8</accession>
<keyword evidence="3" id="KW-1185">Reference proteome</keyword>